<evidence type="ECO:0000313" key="1">
    <source>
        <dbReference type="EMBL" id="AFO52375.1"/>
    </source>
</evidence>
<dbReference type="STRING" id="1212765.MHLP_03975"/>
<dbReference type="EMBL" id="CP003731">
    <property type="protein sequence ID" value="AFO52375.1"/>
    <property type="molecule type" value="Genomic_DNA"/>
</dbReference>
<proteinExistence type="predicted"/>
<dbReference type="InterPro" id="IPR049194">
    <property type="entry name" value="DUF6856"/>
</dbReference>
<dbReference type="OrthoDB" id="403976at2"/>
<name>I7BAM6_MYCHA</name>
<accession>I7BAM6</accession>
<dbReference type="AlphaFoldDB" id="I7BAM6"/>
<dbReference type="PATRIC" id="fig|1212765.3.peg.902"/>
<dbReference type="Proteomes" id="UP000006502">
    <property type="component" value="Chromosome"/>
</dbReference>
<reference evidence="2" key="2">
    <citation type="submission" date="2012-07" db="EMBL/GenBank/DDBJ databases">
        <title>Complete genome sequence of 'Candidatus Mycoplasma haemolamae'.</title>
        <authorList>
            <person name="Guimaraes A.M.S."/>
            <person name="Toth B."/>
            <person name="Santos A.P."/>
            <person name="Nascimento N.C."/>
            <person name="Sojka J.E."/>
            <person name="Messick J.B."/>
        </authorList>
    </citation>
    <scope>NUCLEOTIDE SEQUENCE [LARGE SCALE GENOMIC DNA]</scope>
    <source>
        <strain evidence="2">Purdue</strain>
    </source>
</reference>
<evidence type="ECO:0000313" key="2">
    <source>
        <dbReference type="Proteomes" id="UP000006502"/>
    </source>
</evidence>
<reference evidence="1 2" key="1">
    <citation type="journal article" date="2012" name="J. Bacteriol.">
        <title>Genome Sequence of "Candidatus Mycoplasma haemolamae" Strain Purdue, a Red Blood Cell Pathogen of Alpacas (Vicugna pacos) and Llamas (Lama glama).</title>
        <authorList>
            <person name="Guimaraes A.M."/>
            <person name="Toth B."/>
            <person name="Santos A.P."/>
            <person name="do Nascimento N.C."/>
            <person name="Kritchevsky J.E."/>
            <person name="Messick J.B."/>
        </authorList>
    </citation>
    <scope>NUCLEOTIDE SEQUENCE [LARGE SCALE GENOMIC DNA]</scope>
    <source>
        <strain evidence="1 2">Purdue</strain>
    </source>
</reference>
<organism evidence="1 2">
    <name type="scientific">Mycoplasma haematolamae (strain Purdue)</name>
    <dbReference type="NCBI Taxonomy" id="1212765"/>
    <lineage>
        <taxon>Bacteria</taxon>
        <taxon>Bacillati</taxon>
        <taxon>Mycoplasmatota</taxon>
        <taxon>Mollicutes</taxon>
        <taxon>Mycoplasmataceae</taxon>
        <taxon>Mycoplasma</taxon>
    </lineage>
</organism>
<dbReference type="Pfam" id="PF21637">
    <property type="entry name" value="DUF6856"/>
    <property type="match status" value="1"/>
</dbReference>
<gene>
    <name evidence="1" type="ordered locus">MHLP_03975</name>
</gene>
<protein>
    <submittedName>
        <fullName evidence="1">Uncharacterized protein</fullName>
    </submittedName>
</protein>
<sequence length="308" mass="34609">MGILSNLLYSKFKSVFILGGSVGAGGAVAIPAITSGDWFDEPLFREFDPKFEQYSTSTGVSTQASSSGSYTEDPSKLENFKSVKGFTNSELIRGTKRYNSGNYVLYFGSEACPNCNNFLYSDTESPKVWIGSNQNPYKNGILYETYNLAKNKQNTSSSGKTTKLSDVKFIFFSDEIPDMGYRNNDDLARIPWTTWDKTIVSQGKIKDDYVRYDKSALQFRKIQSLLLYYFGEKATGIPTVIIYREGVPFVYGKDKIDALEAEKKNAGEATSSLQEAVATTAEKDIILRFDLFKHLNYIYNSEIIWVNS</sequence>
<dbReference type="HOGENOM" id="CLU_955873_0_0_14"/>
<keyword evidence="2" id="KW-1185">Reference proteome</keyword>
<dbReference type="KEGG" id="mhl:MHLP_03975"/>